<evidence type="ECO:0000259" key="3">
    <source>
        <dbReference type="PROSITE" id="PS50206"/>
    </source>
</evidence>
<sequence>MASTSNFISIPEAITLHQNKASIFLDGSWHLGERDGRKEYEAGPRIQGAQFFDIDDVATIYKEKNLPHMMPSKELFSHAMDHLGISNDCHVIVYGTEGCFSIPRAFYGFKAMGHSNVKVLKGSLKEWMDANGPVETEKRESFHVKDLDLSKDASYKATAAQNVVDKDFMLDIVNEKNKDCIIVDARSAGRFTATEPEPRPGLRGGHMPGAKNVPFNTLLDDENKNLRSKEEIVTIFKEAGVDINTEKTIVTTCGSGVTASWLSIALEECGRDPSKIFLYDGSWIEWGSEEDTPIVK</sequence>
<accession>A0AAD3HCL8</accession>
<reference evidence="4 5" key="1">
    <citation type="journal article" date="2021" name="Sci. Rep.">
        <title>The genome of the diatom Chaetoceros tenuissimus carries an ancient integrated fragment of an extant virus.</title>
        <authorList>
            <person name="Hongo Y."/>
            <person name="Kimura K."/>
            <person name="Takaki Y."/>
            <person name="Yoshida Y."/>
            <person name="Baba S."/>
            <person name="Kobayashi G."/>
            <person name="Nagasaki K."/>
            <person name="Hano T."/>
            <person name="Tomaru Y."/>
        </authorList>
    </citation>
    <scope>NUCLEOTIDE SEQUENCE [LARGE SCALE GENOMIC DNA]</scope>
    <source>
        <strain evidence="4 5">NIES-3715</strain>
    </source>
</reference>
<dbReference type="InterPro" id="IPR001763">
    <property type="entry name" value="Rhodanese-like_dom"/>
</dbReference>
<dbReference type="InterPro" id="IPR045078">
    <property type="entry name" value="TST/MPST-like"/>
</dbReference>
<dbReference type="GO" id="GO:0005739">
    <property type="term" value="C:mitochondrion"/>
    <property type="evidence" value="ECO:0007669"/>
    <property type="project" value="TreeGrafter"/>
</dbReference>
<dbReference type="CDD" id="cd01448">
    <property type="entry name" value="TST_Repeat_1"/>
    <property type="match status" value="1"/>
</dbReference>
<dbReference type="Pfam" id="PF00581">
    <property type="entry name" value="Rhodanese"/>
    <property type="match status" value="2"/>
</dbReference>
<keyword evidence="2" id="KW-0677">Repeat</keyword>
<keyword evidence="5" id="KW-1185">Reference proteome</keyword>
<organism evidence="4 5">
    <name type="scientific">Chaetoceros tenuissimus</name>
    <dbReference type="NCBI Taxonomy" id="426638"/>
    <lineage>
        <taxon>Eukaryota</taxon>
        <taxon>Sar</taxon>
        <taxon>Stramenopiles</taxon>
        <taxon>Ochrophyta</taxon>
        <taxon>Bacillariophyta</taxon>
        <taxon>Coscinodiscophyceae</taxon>
        <taxon>Chaetocerotophycidae</taxon>
        <taxon>Chaetocerotales</taxon>
        <taxon>Chaetocerotaceae</taxon>
        <taxon>Chaetoceros</taxon>
    </lineage>
</organism>
<dbReference type="AlphaFoldDB" id="A0AAD3HCL8"/>
<feature type="domain" description="Rhodanese" evidence="3">
    <location>
        <begin position="176"/>
        <end position="295"/>
    </location>
</feature>
<name>A0AAD3HCL8_9STRA</name>
<comment type="caution">
    <text evidence="4">The sequence shown here is derived from an EMBL/GenBank/DDBJ whole genome shotgun (WGS) entry which is preliminary data.</text>
</comment>
<proteinExistence type="predicted"/>
<evidence type="ECO:0000313" key="4">
    <source>
        <dbReference type="EMBL" id="GFH58188.1"/>
    </source>
</evidence>
<evidence type="ECO:0000313" key="5">
    <source>
        <dbReference type="Proteomes" id="UP001054902"/>
    </source>
</evidence>
<dbReference type="CDD" id="cd01449">
    <property type="entry name" value="TST_Repeat_2"/>
    <property type="match status" value="1"/>
</dbReference>
<keyword evidence="1" id="KW-0808">Transferase</keyword>
<feature type="domain" description="Rhodanese" evidence="3">
    <location>
        <begin position="18"/>
        <end position="136"/>
    </location>
</feature>
<dbReference type="Gene3D" id="3.40.250.10">
    <property type="entry name" value="Rhodanese-like domain"/>
    <property type="match status" value="2"/>
</dbReference>
<dbReference type="PANTHER" id="PTHR11364:SF27">
    <property type="entry name" value="SULFURTRANSFERASE"/>
    <property type="match status" value="1"/>
</dbReference>
<dbReference type="FunFam" id="3.40.250.10:FF:000001">
    <property type="entry name" value="Sulfurtransferase"/>
    <property type="match status" value="1"/>
</dbReference>
<evidence type="ECO:0000256" key="2">
    <source>
        <dbReference type="ARBA" id="ARBA00022737"/>
    </source>
</evidence>
<dbReference type="EMBL" id="BLLK01000061">
    <property type="protein sequence ID" value="GFH58188.1"/>
    <property type="molecule type" value="Genomic_DNA"/>
</dbReference>
<gene>
    <name evidence="4" type="ORF">CTEN210_14664</name>
</gene>
<protein>
    <recommendedName>
        <fullName evidence="3">Rhodanese domain-containing protein</fullName>
    </recommendedName>
</protein>
<dbReference type="PANTHER" id="PTHR11364">
    <property type="entry name" value="THIOSULFATE SULFERTANSFERASE"/>
    <property type="match status" value="1"/>
</dbReference>
<dbReference type="Proteomes" id="UP001054902">
    <property type="component" value="Unassembled WGS sequence"/>
</dbReference>
<dbReference type="SMART" id="SM00450">
    <property type="entry name" value="RHOD"/>
    <property type="match status" value="2"/>
</dbReference>
<dbReference type="GO" id="GO:0004792">
    <property type="term" value="F:thiosulfate-cyanide sulfurtransferase activity"/>
    <property type="evidence" value="ECO:0007669"/>
    <property type="project" value="TreeGrafter"/>
</dbReference>
<dbReference type="SUPFAM" id="SSF52821">
    <property type="entry name" value="Rhodanese/Cell cycle control phosphatase"/>
    <property type="match status" value="2"/>
</dbReference>
<evidence type="ECO:0000256" key="1">
    <source>
        <dbReference type="ARBA" id="ARBA00022679"/>
    </source>
</evidence>
<dbReference type="PROSITE" id="PS50206">
    <property type="entry name" value="RHODANESE_3"/>
    <property type="match status" value="2"/>
</dbReference>
<dbReference type="InterPro" id="IPR036873">
    <property type="entry name" value="Rhodanese-like_dom_sf"/>
</dbReference>